<gene>
    <name evidence="3" type="ORF">C1645_731997</name>
</gene>
<protein>
    <recommendedName>
        <fullName evidence="2">C17orf113 probable zinc finger domain-containing protein</fullName>
    </recommendedName>
</protein>
<evidence type="ECO:0000259" key="2">
    <source>
        <dbReference type="Pfam" id="PF25431"/>
    </source>
</evidence>
<reference evidence="3 4" key="1">
    <citation type="submission" date="2018-06" db="EMBL/GenBank/DDBJ databases">
        <title>Comparative genomics reveals the genomic features of Rhizophagus irregularis, R. cerebriforme, R. diaphanum and Gigaspora rosea, and their symbiotic lifestyle signature.</title>
        <authorList>
            <person name="Morin E."/>
            <person name="San Clemente H."/>
            <person name="Chen E.C.H."/>
            <person name="De La Providencia I."/>
            <person name="Hainaut M."/>
            <person name="Kuo A."/>
            <person name="Kohler A."/>
            <person name="Murat C."/>
            <person name="Tang N."/>
            <person name="Roy S."/>
            <person name="Loubradou J."/>
            <person name="Henrissat B."/>
            <person name="Grigoriev I.V."/>
            <person name="Corradi N."/>
            <person name="Roux C."/>
            <person name="Martin F.M."/>
        </authorList>
    </citation>
    <scope>NUCLEOTIDE SEQUENCE [LARGE SCALE GENOMIC DNA]</scope>
    <source>
        <strain evidence="3 4">DAOM 227022</strain>
    </source>
</reference>
<evidence type="ECO:0000313" key="4">
    <source>
        <dbReference type="Proteomes" id="UP000265703"/>
    </source>
</evidence>
<dbReference type="Proteomes" id="UP000265703">
    <property type="component" value="Unassembled WGS sequence"/>
</dbReference>
<name>A0A397TKT8_9GLOM</name>
<feature type="region of interest" description="Disordered" evidence="1">
    <location>
        <begin position="16"/>
        <end position="35"/>
    </location>
</feature>
<dbReference type="EMBL" id="QKYT01000022">
    <property type="protein sequence ID" value="RIA97999.1"/>
    <property type="molecule type" value="Genomic_DNA"/>
</dbReference>
<sequence length="143" mass="16957">MTLLCYYKPINANVNNSKNKNIPNKKEKSLSENDENDLSLSKISLLEISIEEEINEPVDQTNSQRNPILLFQKKKTSKLRILKRNIKVKINKKGFQRKWFKEFSWLRYDSKEKKMYCKLYRFHDINIPFAKEGSKNIGKKSAI</sequence>
<feature type="domain" description="C17orf113 probable zinc finger" evidence="2">
    <location>
        <begin position="103"/>
        <end position="143"/>
    </location>
</feature>
<organism evidence="3 4">
    <name type="scientific">Glomus cerebriforme</name>
    <dbReference type="NCBI Taxonomy" id="658196"/>
    <lineage>
        <taxon>Eukaryota</taxon>
        <taxon>Fungi</taxon>
        <taxon>Fungi incertae sedis</taxon>
        <taxon>Mucoromycota</taxon>
        <taxon>Glomeromycotina</taxon>
        <taxon>Glomeromycetes</taxon>
        <taxon>Glomerales</taxon>
        <taxon>Glomeraceae</taxon>
        <taxon>Glomus</taxon>
    </lineage>
</organism>
<comment type="caution">
    <text evidence="3">The sequence shown here is derived from an EMBL/GenBank/DDBJ whole genome shotgun (WGS) entry which is preliminary data.</text>
</comment>
<evidence type="ECO:0000256" key="1">
    <source>
        <dbReference type="SAM" id="MobiDB-lite"/>
    </source>
</evidence>
<proteinExistence type="predicted"/>
<accession>A0A397TKT8</accession>
<evidence type="ECO:0000313" key="3">
    <source>
        <dbReference type="EMBL" id="RIA97999.1"/>
    </source>
</evidence>
<dbReference type="InterPro" id="IPR057456">
    <property type="entry name" value="Znf_C17orf113"/>
</dbReference>
<dbReference type="OrthoDB" id="2445549at2759"/>
<keyword evidence="4" id="KW-1185">Reference proteome</keyword>
<dbReference type="Pfam" id="PF25431">
    <property type="entry name" value="zf-C17orf113"/>
    <property type="match status" value="1"/>
</dbReference>
<dbReference type="AlphaFoldDB" id="A0A397TKT8"/>
<dbReference type="STRING" id="658196.A0A397TKT8"/>